<dbReference type="AlphaFoldDB" id="A4TX45"/>
<feature type="transmembrane region" description="Helical" evidence="1">
    <location>
        <begin position="116"/>
        <end position="144"/>
    </location>
</feature>
<keyword evidence="1" id="KW-1133">Transmembrane helix</keyword>
<evidence type="ECO:0000313" key="2">
    <source>
        <dbReference type="EMBL" id="CAM75202.1"/>
    </source>
</evidence>
<dbReference type="EMBL" id="CU459003">
    <property type="protein sequence ID" value="CAM75202.1"/>
    <property type="molecule type" value="Genomic_DNA"/>
</dbReference>
<feature type="transmembrane region" description="Helical" evidence="1">
    <location>
        <begin position="43"/>
        <end position="63"/>
    </location>
</feature>
<sequence length="151" mass="15561">MQKVLKGLKFAGWIVIIGGMLISAVRVFLTLKAQAFDQVAGAGVYALVGLAGGGLTVALARFLEDLRANRALACRVVGDALPSHPVSALGLLVVLAGLAYIATVLWTFVLGDDRTLAAWSVVAAGPGLLMVLGGIVLMLIGGVVKSPRRGR</sequence>
<keyword evidence="1" id="KW-0812">Transmembrane</keyword>
<protein>
    <submittedName>
        <fullName evidence="2">Membrane protein</fullName>
    </submittedName>
</protein>
<keyword evidence="1" id="KW-0472">Membrane</keyword>
<feature type="transmembrane region" description="Helical" evidence="1">
    <location>
        <begin position="12"/>
        <end position="31"/>
    </location>
</feature>
<evidence type="ECO:0000256" key="1">
    <source>
        <dbReference type="SAM" id="Phobius"/>
    </source>
</evidence>
<name>A4TX45_9PROT</name>
<proteinExistence type="predicted"/>
<gene>
    <name evidence="2" type="ORF">MGR_3684</name>
</gene>
<feature type="transmembrane region" description="Helical" evidence="1">
    <location>
        <begin position="84"/>
        <end position="110"/>
    </location>
</feature>
<reference evidence="2" key="1">
    <citation type="journal article" date="2007" name="J. Bacteriol.">
        <title>Comparative genome analysis of four magnetotactic bacteria reveals a complex set of group-specific genes implicated in magnetosome biomineralization and function.</title>
        <authorList>
            <person name="Richter M."/>
            <person name="Kube M."/>
            <person name="Bazylinski D.A."/>
            <person name="Lombardot T."/>
            <person name="Gloeckner F.O."/>
            <person name="Reinhardt R."/>
            <person name="Schueler D."/>
        </authorList>
    </citation>
    <scope>NUCLEOTIDE SEQUENCE</scope>
    <source>
        <strain evidence="2">MSR-1</strain>
    </source>
</reference>
<organism evidence="2">
    <name type="scientific">Magnetospirillum gryphiswaldense</name>
    <dbReference type="NCBI Taxonomy" id="55518"/>
    <lineage>
        <taxon>Bacteria</taxon>
        <taxon>Pseudomonadati</taxon>
        <taxon>Pseudomonadota</taxon>
        <taxon>Alphaproteobacteria</taxon>
        <taxon>Rhodospirillales</taxon>
        <taxon>Rhodospirillaceae</taxon>
        <taxon>Magnetospirillum</taxon>
    </lineage>
</organism>
<dbReference type="RefSeq" id="WP_106001479.1">
    <property type="nucleotide sequence ID" value="NZ_CP027527.1"/>
</dbReference>
<accession>A4TX45</accession>